<evidence type="ECO:0000313" key="3">
    <source>
        <dbReference type="Proteomes" id="UP000789901"/>
    </source>
</evidence>
<feature type="compositionally biased region" description="Basic residues" evidence="1">
    <location>
        <begin position="474"/>
        <end position="484"/>
    </location>
</feature>
<organism evidence="2 3">
    <name type="scientific">Gigaspora margarita</name>
    <dbReference type="NCBI Taxonomy" id="4874"/>
    <lineage>
        <taxon>Eukaryota</taxon>
        <taxon>Fungi</taxon>
        <taxon>Fungi incertae sedis</taxon>
        <taxon>Mucoromycota</taxon>
        <taxon>Glomeromycotina</taxon>
        <taxon>Glomeromycetes</taxon>
        <taxon>Diversisporales</taxon>
        <taxon>Gigasporaceae</taxon>
        <taxon>Gigaspora</taxon>
    </lineage>
</organism>
<proteinExistence type="predicted"/>
<gene>
    <name evidence="2" type="ORF">GMARGA_LOCUS10979</name>
</gene>
<name>A0ABN7UUY5_GIGMA</name>
<accession>A0ABN7UUY5</accession>
<feature type="compositionally biased region" description="Polar residues" evidence="1">
    <location>
        <begin position="523"/>
        <end position="540"/>
    </location>
</feature>
<sequence length="625" mass="70184">MSSTMHVVALIDKKSRQNGVEYGFGRYRFEENQFGTIRYKISPSARQTKYCLPFSEGDVVTMVGKFSYEIVDKIECFTINVSVATPFMKPPSGCWESEEIPLSSPYLSFNTQPISGSLRQFENSQFVRTKSTLDSHYSRRSIDQRFRIGYQIDNDRWDNSMALNWELYSQLFISGFFLHADNGELCIEATELDVDSSTRKHGKNSTNSSSVMGVSPLAKNFARLMEMEKNPTFNYSTIIPSRTSEHSFAKPLHRSPPVNAIQINQQESNNKDSLEQDFFKGIQAYHQIMQRMSTQGPNPSLSSHQVSNVSGSDPSSEQIAELMSDQGTRHDKADFYPISVRNWQNNHPLTKQIPNISVWQLPQDIHQYTQLHHHQPDPTQRPRDKPIQPINYDQSYHSSTLSNDGNQSMSSQRGKHKKDLTKSVGSLSQISSQSDREKTPLSQTDISIFSMPPRPESESGESQHTSSDIIDSSHKKKSSSRKKSPNSDKSKSLRSVTRATLGNRFIVYEPKVGQDEDFVGNINELNSGDGNDNMKTSPSHANVIKRGRKSKNGDVSSSGRSSKKLKNNSKKSNDGDGDTKSLSDNESTGTGNEVVMTGVEPSEVESVEMEQTPTPKIEEAKNENE</sequence>
<dbReference type="EMBL" id="CAJVQB010006300">
    <property type="protein sequence ID" value="CAG8681406.1"/>
    <property type="molecule type" value="Genomic_DNA"/>
</dbReference>
<evidence type="ECO:0000313" key="2">
    <source>
        <dbReference type="EMBL" id="CAG8681406.1"/>
    </source>
</evidence>
<keyword evidence="3" id="KW-1185">Reference proteome</keyword>
<feature type="compositionally biased region" description="Polar residues" evidence="1">
    <location>
        <begin position="391"/>
        <end position="412"/>
    </location>
</feature>
<feature type="region of interest" description="Disordered" evidence="1">
    <location>
        <begin position="519"/>
        <end position="625"/>
    </location>
</feature>
<feature type="region of interest" description="Disordered" evidence="1">
    <location>
        <begin position="371"/>
        <end position="495"/>
    </location>
</feature>
<feature type="compositionally biased region" description="Basic and acidic residues" evidence="1">
    <location>
        <begin position="616"/>
        <end position="625"/>
    </location>
</feature>
<dbReference type="Proteomes" id="UP000789901">
    <property type="component" value="Unassembled WGS sequence"/>
</dbReference>
<feature type="region of interest" description="Disordered" evidence="1">
    <location>
        <begin position="293"/>
        <end position="318"/>
    </location>
</feature>
<protein>
    <submittedName>
        <fullName evidence="2">16015_t:CDS:1</fullName>
    </submittedName>
</protein>
<reference evidence="2 3" key="1">
    <citation type="submission" date="2021-06" db="EMBL/GenBank/DDBJ databases">
        <authorList>
            <person name="Kallberg Y."/>
            <person name="Tangrot J."/>
            <person name="Rosling A."/>
        </authorList>
    </citation>
    <scope>NUCLEOTIDE SEQUENCE [LARGE SCALE GENOMIC DNA]</scope>
    <source>
        <strain evidence="2 3">120-4 pot B 10/14</strain>
    </source>
</reference>
<evidence type="ECO:0000256" key="1">
    <source>
        <dbReference type="SAM" id="MobiDB-lite"/>
    </source>
</evidence>
<feature type="compositionally biased region" description="Basic and acidic residues" evidence="1">
    <location>
        <begin position="571"/>
        <end position="583"/>
    </location>
</feature>
<comment type="caution">
    <text evidence="2">The sequence shown here is derived from an EMBL/GenBank/DDBJ whole genome shotgun (WGS) entry which is preliminary data.</text>
</comment>
<feature type="compositionally biased region" description="Low complexity" evidence="1">
    <location>
        <begin position="423"/>
        <end position="433"/>
    </location>
</feature>
<feature type="compositionally biased region" description="Basic and acidic residues" evidence="1">
    <location>
        <begin position="374"/>
        <end position="386"/>
    </location>
</feature>